<name>A0A200R7D5_MACCD</name>
<protein>
    <submittedName>
        <fullName evidence="2">Protein DA1 like</fullName>
    </submittedName>
</protein>
<organism evidence="2 3">
    <name type="scientific">Macleaya cordata</name>
    <name type="common">Five-seeded plume-poppy</name>
    <name type="synonym">Bocconia cordata</name>
    <dbReference type="NCBI Taxonomy" id="56857"/>
    <lineage>
        <taxon>Eukaryota</taxon>
        <taxon>Viridiplantae</taxon>
        <taxon>Streptophyta</taxon>
        <taxon>Embryophyta</taxon>
        <taxon>Tracheophyta</taxon>
        <taxon>Spermatophyta</taxon>
        <taxon>Magnoliopsida</taxon>
        <taxon>Ranunculales</taxon>
        <taxon>Papaveraceae</taxon>
        <taxon>Papaveroideae</taxon>
        <taxon>Macleaya</taxon>
    </lineage>
</organism>
<dbReference type="Proteomes" id="UP000195402">
    <property type="component" value="Unassembled WGS sequence"/>
</dbReference>
<gene>
    <name evidence="2" type="ORF">BVC80_1831g186</name>
</gene>
<dbReference type="InParanoid" id="A0A200R7D5"/>
<dbReference type="PANTHER" id="PTHR24209:SF25">
    <property type="entry name" value="PROTEIN DA1-RELATED 1"/>
    <property type="match status" value="1"/>
</dbReference>
<dbReference type="GO" id="GO:0043130">
    <property type="term" value="F:ubiquitin binding"/>
    <property type="evidence" value="ECO:0007669"/>
    <property type="project" value="TreeGrafter"/>
</dbReference>
<keyword evidence="3" id="KW-1185">Reference proteome</keyword>
<dbReference type="PANTHER" id="PTHR24209">
    <property type="entry name" value="PROTEIN DA1-RELATED 2"/>
    <property type="match status" value="1"/>
</dbReference>
<dbReference type="OMA" id="MHQISAD"/>
<evidence type="ECO:0000313" key="3">
    <source>
        <dbReference type="Proteomes" id="UP000195402"/>
    </source>
</evidence>
<dbReference type="InterPro" id="IPR045218">
    <property type="entry name" value="DA1-like"/>
</dbReference>
<dbReference type="Pfam" id="PF12315">
    <property type="entry name" value="DA1-like"/>
    <property type="match status" value="1"/>
</dbReference>
<feature type="domain" description="Protein DA1-like" evidence="1">
    <location>
        <begin position="70"/>
        <end position="267"/>
    </location>
</feature>
<sequence>MQLAVFRIGNKSIAPRTIMIELLTAVAPRHQKYVSLGDVRMLCLKCLDSAIMSTDECQPLFEDIQDFYEGLNMKVEINFPLLLVERSALNDAVDAENAHTLHTLPEIRGICSSVELTVPAIVRKPRRVGNLFTGIGIKRTRLGTAKVTGILVLFGYPRLLCGEILAHEMMHAWFRQNGYSSNMRDEIEEGMAEVLAHMWLESEMEAGNGGSRSSRKGQRSLFEKELGRFFKENIEKNQNEVYGGGFRAGYQAVKRHGLRDTLQHIKETGDLP</sequence>
<evidence type="ECO:0000313" key="2">
    <source>
        <dbReference type="EMBL" id="OVA18631.1"/>
    </source>
</evidence>
<accession>A0A200R7D5</accession>
<reference evidence="2 3" key="1">
    <citation type="journal article" date="2017" name="Mol. Plant">
        <title>The Genome of Medicinal Plant Macleaya cordata Provides New Insights into Benzylisoquinoline Alkaloids Metabolism.</title>
        <authorList>
            <person name="Liu X."/>
            <person name="Liu Y."/>
            <person name="Huang P."/>
            <person name="Ma Y."/>
            <person name="Qing Z."/>
            <person name="Tang Q."/>
            <person name="Cao H."/>
            <person name="Cheng P."/>
            <person name="Zheng Y."/>
            <person name="Yuan Z."/>
            <person name="Zhou Y."/>
            <person name="Liu J."/>
            <person name="Tang Z."/>
            <person name="Zhuo Y."/>
            <person name="Zhang Y."/>
            <person name="Yu L."/>
            <person name="Huang J."/>
            <person name="Yang P."/>
            <person name="Peng Q."/>
            <person name="Zhang J."/>
            <person name="Jiang W."/>
            <person name="Zhang Z."/>
            <person name="Lin K."/>
            <person name="Ro D.K."/>
            <person name="Chen X."/>
            <person name="Xiong X."/>
            <person name="Shang Y."/>
            <person name="Huang S."/>
            <person name="Zeng J."/>
        </authorList>
    </citation>
    <scope>NUCLEOTIDE SEQUENCE [LARGE SCALE GENOMIC DNA]</scope>
    <source>
        <strain evidence="3">cv. BLH2017</strain>
        <tissue evidence="2">Root</tissue>
    </source>
</reference>
<dbReference type="STRING" id="56857.A0A200R7D5"/>
<dbReference type="EMBL" id="MVGT01000435">
    <property type="protein sequence ID" value="OVA18631.1"/>
    <property type="molecule type" value="Genomic_DNA"/>
</dbReference>
<comment type="caution">
    <text evidence="2">The sequence shown here is derived from an EMBL/GenBank/DDBJ whole genome shotgun (WGS) entry which is preliminary data.</text>
</comment>
<proteinExistence type="predicted"/>
<evidence type="ECO:0000259" key="1">
    <source>
        <dbReference type="Pfam" id="PF12315"/>
    </source>
</evidence>
<dbReference type="InterPro" id="IPR022087">
    <property type="entry name" value="DA1-like_dom"/>
</dbReference>
<dbReference type="OrthoDB" id="1093219at2759"/>
<dbReference type="AlphaFoldDB" id="A0A200R7D5"/>